<dbReference type="Proteomes" id="UP000257109">
    <property type="component" value="Unassembled WGS sequence"/>
</dbReference>
<name>A0A371GJB9_MUCPR</name>
<proteinExistence type="predicted"/>
<feature type="non-terminal residue" evidence="2">
    <location>
        <position position="1"/>
    </location>
</feature>
<feature type="region of interest" description="Disordered" evidence="1">
    <location>
        <begin position="1"/>
        <end position="97"/>
    </location>
</feature>
<evidence type="ECO:0000313" key="2">
    <source>
        <dbReference type="EMBL" id="RDX90659.1"/>
    </source>
</evidence>
<reference evidence="2" key="1">
    <citation type="submission" date="2018-05" db="EMBL/GenBank/DDBJ databases">
        <title>Draft genome of Mucuna pruriens seed.</title>
        <authorList>
            <person name="Nnadi N.E."/>
            <person name="Vos R."/>
            <person name="Hasami M.H."/>
            <person name="Devisetty U.K."/>
            <person name="Aguiy J.C."/>
        </authorList>
    </citation>
    <scope>NUCLEOTIDE SEQUENCE [LARGE SCALE GENOMIC DNA]</scope>
    <source>
        <strain evidence="2">JCA_2017</strain>
    </source>
</reference>
<dbReference type="AlphaFoldDB" id="A0A371GJB9"/>
<sequence length="149" mass="16576">MNIFSSHSRTGEIPHSSPRVFHQVGGSEVGSNDLGRESETILLEKNNMPLRTPSPKQRRDQGQPRFALGRKGDRSCKGGCSQGKGGTMIQSKGLSQKAQKEDLVLRRVLRNNTSNKLTPNWEGPYRIVEEVGKGAFRLEHLDGKRVPRT</sequence>
<keyword evidence="3" id="KW-1185">Reference proteome</keyword>
<evidence type="ECO:0000313" key="3">
    <source>
        <dbReference type="Proteomes" id="UP000257109"/>
    </source>
</evidence>
<evidence type="ECO:0000256" key="1">
    <source>
        <dbReference type="SAM" id="MobiDB-lite"/>
    </source>
</evidence>
<protein>
    <submittedName>
        <fullName evidence="2">Uncharacterized protein</fullName>
    </submittedName>
</protein>
<accession>A0A371GJB9</accession>
<comment type="caution">
    <text evidence="2">The sequence shown here is derived from an EMBL/GenBank/DDBJ whole genome shotgun (WGS) entry which is preliminary data.</text>
</comment>
<gene>
    <name evidence="2" type="ORF">CR513_27454</name>
</gene>
<feature type="compositionally biased region" description="Polar residues" evidence="1">
    <location>
        <begin position="88"/>
        <end position="97"/>
    </location>
</feature>
<organism evidence="2 3">
    <name type="scientific">Mucuna pruriens</name>
    <name type="common">Velvet bean</name>
    <name type="synonym">Dolichos pruriens</name>
    <dbReference type="NCBI Taxonomy" id="157652"/>
    <lineage>
        <taxon>Eukaryota</taxon>
        <taxon>Viridiplantae</taxon>
        <taxon>Streptophyta</taxon>
        <taxon>Embryophyta</taxon>
        <taxon>Tracheophyta</taxon>
        <taxon>Spermatophyta</taxon>
        <taxon>Magnoliopsida</taxon>
        <taxon>eudicotyledons</taxon>
        <taxon>Gunneridae</taxon>
        <taxon>Pentapetalae</taxon>
        <taxon>rosids</taxon>
        <taxon>fabids</taxon>
        <taxon>Fabales</taxon>
        <taxon>Fabaceae</taxon>
        <taxon>Papilionoideae</taxon>
        <taxon>50 kb inversion clade</taxon>
        <taxon>NPAAA clade</taxon>
        <taxon>indigoferoid/millettioid clade</taxon>
        <taxon>Phaseoleae</taxon>
        <taxon>Mucuna</taxon>
    </lineage>
</organism>
<dbReference type="EMBL" id="QJKJ01005329">
    <property type="protein sequence ID" value="RDX90659.1"/>
    <property type="molecule type" value="Genomic_DNA"/>
</dbReference>